<gene>
    <name evidence="2" type="ORF">BGZ97_006974</name>
</gene>
<dbReference type="Pfam" id="PF13527">
    <property type="entry name" value="Acetyltransf_9"/>
    <property type="match status" value="1"/>
</dbReference>
<dbReference type="SUPFAM" id="SSF55729">
    <property type="entry name" value="Acyl-CoA N-acyltransferases (Nat)"/>
    <property type="match status" value="2"/>
</dbReference>
<dbReference type="OrthoDB" id="2321175at2759"/>
<dbReference type="AlphaFoldDB" id="A0A9P6QQM9"/>
<keyword evidence="3" id="KW-1185">Reference proteome</keyword>
<accession>A0A9P6QQM9</accession>
<reference evidence="2" key="1">
    <citation type="journal article" date="2020" name="Fungal Divers.">
        <title>Resolving the Mortierellaceae phylogeny through synthesis of multi-gene phylogenetics and phylogenomics.</title>
        <authorList>
            <person name="Vandepol N."/>
            <person name="Liber J."/>
            <person name="Desiro A."/>
            <person name="Na H."/>
            <person name="Kennedy M."/>
            <person name="Barry K."/>
            <person name="Grigoriev I.V."/>
            <person name="Miller A.N."/>
            <person name="O'Donnell K."/>
            <person name="Stajich J.E."/>
            <person name="Bonito G."/>
        </authorList>
    </citation>
    <scope>NUCLEOTIDE SEQUENCE</scope>
    <source>
        <strain evidence="2">NVP60</strain>
    </source>
</reference>
<feature type="compositionally biased region" description="Low complexity" evidence="1">
    <location>
        <begin position="334"/>
        <end position="351"/>
    </location>
</feature>
<organism evidence="2 3">
    <name type="scientific">Linnemannia gamsii</name>
    <dbReference type="NCBI Taxonomy" id="64522"/>
    <lineage>
        <taxon>Eukaryota</taxon>
        <taxon>Fungi</taxon>
        <taxon>Fungi incertae sedis</taxon>
        <taxon>Mucoromycota</taxon>
        <taxon>Mortierellomycotina</taxon>
        <taxon>Mortierellomycetes</taxon>
        <taxon>Mortierellales</taxon>
        <taxon>Mortierellaceae</taxon>
        <taxon>Linnemannia</taxon>
    </lineage>
</organism>
<proteinExistence type="predicted"/>
<evidence type="ECO:0000313" key="3">
    <source>
        <dbReference type="Proteomes" id="UP000823405"/>
    </source>
</evidence>
<evidence type="ECO:0000256" key="1">
    <source>
        <dbReference type="SAM" id="MobiDB-lite"/>
    </source>
</evidence>
<dbReference type="EMBL" id="JAAAIN010003088">
    <property type="protein sequence ID" value="KAG0287841.1"/>
    <property type="molecule type" value="Genomic_DNA"/>
</dbReference>
<sequence>MTILINTDTGSDVHDHSKVIDIGDGLIMRWSTKADTDNVCQLVGDSFKWFPLGDPQPEDAVPGTNEFVKAAARRLLSGKTSAMSEYDYALVEDTNNKAKGKNPIVACVSLHNVPAYYGSVNLVFGKPELIATEPSYRSKGLIRRLMHEMIHPASDARGHVLQFIPGIQYFYRQFGYEYGLTLVPGSMIDSNDITPLSPTTAQEPYPLRQATQTDIPFLIRLTQNPLQYLQPSAVAVGSRYTPDFWQYAVHDSFLDRQSRFDADRQTFIITDGNGGREVGFVSMSHMFGAEVEAFALDDGIHYVDVAYSALRQLVVFAKERQAQITKAFEEFKKTSSSSSTKESETPTSATEGAQVAEPAASKPFSLNLGQHPNHPLIQLLGTKAKSLPIGANLPGYRMYTRINSYPLFLKAVRPELELRLAQNPATAGTTCRLRLDFFRKVEGNIAKGLEIIIEKGQLVKIHDWAKPSHEEQLAEKQAWKLEKNAGVKAPTVYYATFAPLTFTQLVTGKQSLEELIWSYGENSARDDAARLVLNTMFPKVEHIMDFFIW</sequence>
<dbReference type="Proteomes" id="UP000823405">
    <property type="component" value="Unassembled WGS sequence"/>
</dbReference>
<protein>
    <submittedName>
        <fullName evidence="2">Uncharacterized protein</fullName>
    </submittedName>
</protein>
<evidence type="ECO:0000313" key="2">
    <source>
        <dbReference type="EMBL" id="KAG0287841.1"/>
    </source>
</evidence>
<feature type="region of interest" description="Disordered" evidence="1">
    <location>
        <begin position="333"/>
        <end position="356"/>
    </location>
</feature>
<name>A0A9P6QQM9_9FUNG</name>
<dbReference type="InterPro" id="IPR016181">
    <property type="entry name" value="Acyl_CoA_acyltransferase"/>
</dbReference>
<comment type="caution">
    <text evidence="2">The sequence shown here is derived from an EMBL/GenBank/DDBJ whole genome shotgun (WGS) entry which is preliminary data.</text>
</comment>
<dbReference type="Gene3D" id="3.40.630.30">
    <property type="match status" value="1"/>
</dbReference>